<dbReference type="RefSeq" id="WP_205144440.1">
    <property type="nucleotide sequence ID" value="NZ_JAFBDN010000051.1"/>
</dbReference>
<dbReference type="EMBL" id="JAGMVS010000014">
    <property type="protein sequence ID" value="MCM2436412.1"/>
    <property type="molecule type" value="Genomic_DNA"/>
</dbReference>
<accession>A0ABT0VEX7</accession>
<feature type="chain" id="PRO_5046780805" evidence="2">
    <location>
        <begin position="28"/>
        <end position="241"/>
    </location>
</feature>
<evidence type="ECO:0000256" key="1">
    <source>
        <dbReference type="SAM" id="Phobius"/>
    </source>
</evidence>
<evidence type="ECO:0000313" key="4">
    <source>
        <dbReference type="Proteomes" id="UP001057481"/>
    </source>
</evidence>
<feature type="transmembrane region" description="Helical" evidence="1">
    <location>
        <begin position="206"/>
        <end position="223"/>
    </location>
</feature>
<name>A0ABT0VEX7_9LACO</name>
<protein>
    <submittedName>
        <fullName evidence="3">Firmicu-CTERM sorting domain-containing protein</fullName>
    </submittedName>
</protein>
<feature type="signal peptide" evidence="2">
    <location>
        <begin position="1"/>
        <end position="27"/>
    </location>
</feature>
<keyword evidence="2" id="KW-0732">Signal</keyword>
<keyword evidence="1" id="KW-0812">Transmembrane</keyword>
<keyword evidence="4" id="KW-1185">Reference proteome</keyword>
<evidence type="ECO:0000256" key="2">
    <source>
        <dbReference type="SAM" id="SignalP"/>
    </source>
</evidence>
<evidence type="ECO:0000313" key="3">
    <source>
        <dbReference type="EMBL" id="MCM2436412.1"/>
    </source>
</evidence>
<dbReference type="NCBIfam" id="TIGR04145">
    <property type="entry name" value="Firmicu_CTERM"/>
    <property type="match status" value="1"/>
</dbReference>
<sequence length="241" mass="26620">MKSKMIKITGLILTVLFACFTTYQVAAADTWQYGDLTKLIARSNGGGTKYDTYRQVGLSIDDKNVYMYVSMDPEVYASDDATWNPDDRKVHLTGYVLTIAGQPIYIDNNSNNFSNLQSSQQNQTKSFPVDVYNTSTFKNTTVTDAVTVQHLVRDNGNRVNNIMQFTIPISALGLKDGEISENAQVTLTNNIWYGAKTITYAGASTAPWPLVVLGLLIALISVIKMRKSKGSKTAPEVMQYA</sequence>
<organism evidence="3 4">
    <name type="scientific">Periweissella beninensis</name>
    <dbReference type="NCBI Taxonomy" id="504936"/>
    <lineage>
        <taxon>Bacteria</taxon>
        <taxon>Bacillati</taxon>
        <taxon>Bacillota</taxon>
        <taxon>Bacilli</taxon>
        <taxon>Lactobacillales</taxon>
        <taxon>Lactobacillaceae</taxon>
        <taxon>Periweissella</taxon>
    </lineage>
</organism>
<proteinExistence type="predicted"/>
<dbReference type="InterPro" id="IPR026409">
    <property type="entry name" value="Firmicu_CTERM"/>
</dbReference>
<keyword evidence="1" id="KW-0472">Membrane</keyword>
<keyword evidence="1" id="KW-1133">Transmembrane helix</keyword>
<dbReference type="PROSITE" id="PS51257">
    <property type="entry name" value="PROKAR_LIPOPROTEIN"/>
    <property type="match status" value="1"/>
</dbReference>
<dbReference type="Proteomes" id="UP001057481">
    <property type="component" value="Unassembled WGS sequence"/>
</dbReference>
<gene>
    <name evidence="3" type="ORF">KAK10_00365</name>
</gene>
<reference evidence="3" key="1">
    <citation type="submission" date="2021-04" db="EMBL/GenBank/DDBJ databases">
        <title>Taxonomic assessment of Weissella genus.</title>
        <authorList>
            <person name="Fanelli F."/>
            <person name="Chieffi D."/>
            <person name="Dell'Aquila A."/>
            <person name="Gyu-Sung C."/>
            <person name="Franz C.M.A.P."/>
            <person name="Fusco V."/>
        </authorList>
    </citation>
    <scope>NUCLEOTIDE SEQUENCE</scope>
    <source>
        <strain evidence="3">LMG 25373</strain>
    </source>
</reference>
<comment type="caution">
    <text evidence="3">The sequence shown here is derived from an EMBL/GenBank/DDBJ whole genome shotgun (WGS) entry which is preliminary data.</text>
</comment>